<accession>A0A1D2QTY3</accession>
<gene>
    <name evidence="2" type="ORF">AB835_00665</name>
</gene>
<feature type="domain" description="IraD/Gp25-like" evidence="1">
    <location>
        <begin position="35"/>
        <end position="117"/>
    </location>
</feature>
<dbReference type="SUPFAM" id="SSF160719">
    <property type="entry name" value="gpW/gp25-like"/>
    <property type="match status" value="1"/>
</dbReference>
<evidence type="ECO:0000313" key="3">
    <source>
        <dbReference type="Proteomes" id="UP000242502"/>
    </source>
</evidence>
<organism evidence="2 3">
    <name type="scientific">Candidatus Endobugula sertula</name>
    <name type="common">Bugula neritina bacterial symbiont</name>
    <dbReference type="NCBI Taxonomy" id="62101"/>
    <lineage>
        <taxon>Bacteria</taxon>
        <taxon>Pseudomonadati</taxon>
        <taxon>Pseudomonadota</taxon>
        <taxon>Gammaproteobacteria</taxon>
        <taxon>Cellvibrionales</taxon>
        <taxon>Cellvibrionaceae</taxon>
        <taxon>Candidatus Endobugula</taxon>
    </lineage>
</organism>
<comment type="caution">
    <text evidence="2">The sequence shown here is derived from an EMBL/GenBank/DDBJ whole genome shotgun (WGS) entry which is preliminary data.</text>
</comment>
<dbReference type="STRING" id="62101.AB835_00665"/>
<dbReference type="InterPro" id="IPR007048">
    <property type="entry name" value="IraD/Gp25-like"/>
</dbReference>
<dbReference type="Pfam" id="PF04965">
    <property type="entry name" value="GPW_gp25"/>
    <property type="match status" value="1"/>
</dbReference>
<dbReference type="AlphaFoldDB" id="A0A1D2QTY3"/>
<proteinExistence type="predicted"/>
<sequence length="133" mass="15093">MSEKSSGFKQFLGAGWNFPILPSNRDRDLKFANGPDKVRQSIWLILETEPGERIMRPDFGCGLRCYLMKPNNSATRALIQKTVTRALVLWEPRIKLQDVVVTPGQDPSMVSIQILYVHVRDGSPGNLVFPFYL</sequence>
<reference evidence="2 3" key="1">
    <citation type="journal article" date="2016" name="Appl. Environ. Microbiol.">
        <title>Lack of Overt Genome Reduction in the Bryostatin-Producing Bryozoan Symbiont "Candidatus Endobugula sertula".</title>
        <authorList>
            <person name="Miller I.J."/>
            <person name="Vanee N."/>
            <person name="Fong S.S."/>
            <person name="Lim-Fong G.E."/>
            <person name="Kwan J.C."/>
        </authorList>
    </citation>
    <scope>NUCLEOTIDE SEQUENCE [LARGE SCALE GENOMIC DNA]</scope>
    <source>
        <strain evidence="2">AB1-4</strain>
    </source>
</reference>
<dbReference type="EMBL" id="MDLC01000002">
    <property type="protein sequence ID" value="ODS25051.1"/>
    <property type="molecule type" value="Genomic_DNA"/>
</dbReference>
<name>A0A1D2QTY3_9GAMM</name>
<dbReference type="Gene3D" id="3.10.450.40">
    <property type="match status" value="1"/>
</dbReference>
<dbReference type="Proteomes" id="UP000242502">
    <property type="component" value="Unassembled WGS sequence"/>
</dbReference>
<protein>
    <submittedName>
        <fullName evidence="2">Baseplate assembly protein</fullName>
    </submittedName>
</protein>
<evidence type="ECO:0000313" key="2">
    <source>
        <dbReference type="EMBL" id="ODS25051.1"/>
    </source>
</evidence>
<evidence type="ECO:0000259" key="1">
    <source>
        <dbReference type="Pfam" id="PF04965"/>
    </source>
</evidence>